<dbReference type="Pfam" id="PF02949">
    <property type="entry name" value="7tm_6"/>
    <property type="match status" value="1"/>
</dbReference>
<keyword evidence="5 10" id="KW-0552">Olfaction</keyword>
<comment type="similarity">
    <text evidence="10">Belongs to the insect chemoreceptor superfamily. Heteromeric odorant receptor channel (TC 1.A.69) family.</text>
</comment>
<dbReference type="GO" id="GO:0005549">
    <property type="term" value="F:odorant binding"/>
    <property type="evidence" value="ECO:0007669"/>
    <property type="project" value="InterPro"/>
</dbReference>
<keyword evidence="7 10" id="KW-0472">Membrane</keyword>
<proteinExistence type="evidence at transcript level"/>
<keyword evidence="9 10" id="KW-0807">Transducer</keyword>
<feature type="transmembrane region" description="Helical" evidence="10">
    <location>
        <begin position="36"/>
        <end position="59"/>
    </location>
</feature>
<keyword evidence="3 10" id="KW-0716">Sensory transduction</keyword>
<reference evidence="11" key="1">
    <citation type="journal article" date="2015" name="Comp. Biochem. Physiol. Part D Genomics Proteomics">
        <title>Identification of candidate chemosensory genes in the antennal transcriptome of Tenebrio molitor (Coleoptera: Tenebrionidae).</title>
        <authorList>
            <person name="Liu S."/>
            <person name="Rao X.J."/>
            <person name="Li M.Y."/>
            <person name="Feng M.F."/>
            <person name="He M.Z."/>
            <person name="Li S.G."/>
        </authorList>
    </citation>
    <scope>NUCLEOTIDE SEQUENCE</scope>
    <source>
        <strain evidence="11">AAU-P</strain>
    </source>
</reference>
<dbReference type="GO" id="GO:0005886">
    <property type="term" value="C:plasma membrane"/>
    <property type="evidence" value="ECO:0007669"/>
    <property type="project" value="UniProtKB-SubCell"/>
</dbReference>
<evidence type="ECO:0000256" key="2">
    <source>
        <dbReference type="ARBA" id="ARBA00022475"/>
    </source>
</evidence>
<feature type="transmembrane region" description="Helical" evidence="10">
    <location>
        <begin position="282"/>
        <end position="304"/>
    </location>
</feature>
<evidence type="ECO:0000256" key="1">
    <source>
        <dbReference type="ARBA" id="ARBA00004651"/>
    </source>
</evidence>
<evidence type="ECO:0000256" key="10">
    <source>
        <dbReference type="RuleBase" id="RU351113"/>
    </source>
</evidence>
<evidence type="ECO:0000256" key="9">
    <source>
        <dbReference type="ARBA" id="ARBA00023224"/>
    </source>
</evidence>
<protein>
    <recommendedName>
        <fullName evidence="10">Odorant receptor</fullName>
    </recommendedName>
</protein>
<evidence type="ECO:0000256" key="8">
    <source>
        <dbReference type="ARBA" id="ARBA00023170"/>
    </source>
</evidence>
<feature type="transmembrane region" description="Helical" evidence="10">
    <location>
        <begin position="255"/>
        <end position="276"/>
    </location>
</feature>
<sequence>MLNLDWKWSINTNIYILRLMGLWPRDGTYKLDLYTLWTLTATILFTCGHTFFQFCSIFFVLNDLENFSDNSNIPFAMLLSLIKPYSLIKNMKTLNHLVALLSKTLFNPENIRQQILIQPNMNRWNLVYLMFSVSAFLVVLTFSVLPFWDGSFREGRLPFSAWYPYDTQQSPIYQIMYVYQVLGMGYLVGVLYNTDVLIALLNTFVGVQCDILCDKLRNLQDTESSAARKELIGCIQLHKKILSFTEKSNRFYDGIILSQFVISTLITGLTLFQLSIVQRFSAHFYFTIIYESAVLTQIFMYCWFGNEVEIKSNNIPYAAFEADWVNADLGFKKDLLFLIVKSQRPIKLSAMNLFYLNLNTLMAILRTSWSYFALLQNVNS</sequence>
<dbReference type="EMBL" id="KP296765">
    <property type="protein sequence ID" value="AJO62229.1"/>
    <property type="molecule type" value="mRNA"/>
</dbReference>
<keyword evidence="2" id="KW-1003">Cell membrane</keyword>
<dbReference type="PANTHER" id="PTHR21137">
    <property type="entry name" value="ODORANT RECEPTOR"/>
    <property type="match status" value="1"/>
</dbReference>
<accession>A0A0C5D6Q1</accession>
<comment type="caution">
    <text evidence="10">Lacks conserved residue(s) required for the propagation of feature annotation.</text>
</comment>
<dbReference type="GO" id="GO:0007165">
    <property type="term" value="P:signal transduction"/>
    <property type="evidence" value="ECO:0007669"/>
    <property type="project" value="UniProtKB-KW"/>
</dbReference>
<evidence type="ECO:0000256" key="6">
    <source>
        <dbReference type="ARBA" id="ARBA00022989"/>
    </source>
</evidence>
<dbReference type="PANTHER" id="PTHR21137:SF35">
    <property type="entry name" value="ODORANT RECEPTOR 19A-RELATED"/>
    <property type="match status" value="1"/>
</dbReference>
<dbReference type="GO" id="GO:0004984">
    <property type="term" value="F:olfactory receptor activity"/>
    <property type="evidence" value="ECO:0007669"/>
    <property type="project" value="InterPro"/>
</dbReference>
<evidence type="ECO:0000256" key="4">
    <source>
        <dbReference type="ARBA" id="ARBA00022692"/>
    </source>
</evidence>
<dbReference type="InterPro" id="IPR004117">
    <property type="entry name" value="7tm6_olfct_rcpt"/>
</dbReference>
<keyword evidence="8 10" id="KW-0675">Receptor</keyword>
<evidence type="ECO:0000256" key="7">
    <source>
        <dbReference type="ARBA" id="ARBA00023136"/>
    </source>
</evidence>
<keyword evidence="4 10" id="KW-0812">Transmembrane</keyword>
<dbReference type="AlphaFoldDB" id="A0A0C5D6Q1"/>
<name>A0A0C5D6Q1_TENMO</name>
<comment type="subcellular location">
    <subcellularLocation>
        <location evidence="1 10">Cell membrane</location>
        <topology evidence="1 10">Multi-pass membrane protein</topology>
    </subcellularLocation>
</comment>
<feature type="transmembrane region" description="Helical" evidence="10">
    <location>
        <begin position="172"/>
        <end position="192"/>
    </location>
</feature>
<evidence type="ECO:0000256" key="5">
    <source>
        <dbReference type="ARBA" id="ARBA00022725"/>
    </source>
</evidence>
<organism evidence="11">
    <name type="scientific">Tenebrio molitor</name>
    <name type="common">Yellow mealworm beetle</name>
    <dbReference type="NCBI Taxonomy" id="7067"/>
    <lineage>
        <taxon>Eukaryota</taxon>
        <taxon>Metazoa</taxon>
        <taxon>Ecdysozoa</taxon>
        <taxon>Arthropoda</taxon>
        <taxon>Hexapoda</taxon>
        <taxon>Insecta</taxon>
        <taxon>Pterygota</taxon>
        <taxon>Neoptera</taxon>
        <taxon>Endopterygota</taxon>
        <taxon>Coleoptera</taxon>
        <taxon>Polyphaga</taxon>
        <taxon>Cucujiformia</taxon>
        <taxon>Tenebrionidae</taxon>
        <taxon>Tenebrio</taxon>
    </lineage>
</organism>
<feature type="transmembrane region" description="Helical" evidence="10">
    <location>
        <begin position="353"/>
        <end position="374"/>
    </location>
</feature>
<evidence type="ECO:0000256" key="3">
    <source>
        <dbReference type="ARBA" id="ARBA00022606"/>
    </source>
</evidence>
<keyword evidence="6 10" id="KW-1133">Transmembrane helix</keyword>
<feature type="transmembrane region" description="Helical" evidence="10">
    <location>
        <begin position="126"/>
        <end position="148"/>
    </location>
</feature>
<evidence type="ECO:0000313" key="11">
    <source>
        <dbReference type="EMBL" id="AJO62229.1"/>
    </source>
</evidence>